<feature type="signal peptide" evidence="1">
    <location>
        <begin position="1"/>
        <end position="17"/>
    </location>
</feature>
<reference evidence="3" key="1">
    <citation type="submission" date="2017-01" db="EMBL/GenBank/DDBJ databases">
        <authorList>
            <person name="Varghese N."/>
            <person name="Submissions S."/>
        </authorList>
    </citation>
    <scope>NUCLEOTIDE SEQUENCE [LARGE SCALE GENOMIC DNA]</scope>
    <source>
        <strain evidence="3">DSM 21054</strain>
    </source>
</reference>
<protein>
    <recommendedName>
        <fullName evidence="4">DUF4907 domain-containing protein</fullName>
    </recommendedName>
</protein>
<keyword evidence="1" id="KW-0732">Signal</keyword>
<dbReference type="STRING" id="477680.SAMN05421788_1011322"/>
<dbReference type="EMBL" id="FTOR01000001">
    <property type="protein sequence ID" value="SIS80552.1"/>
    <property type="molecule type" value="Genomic_DNA"/>
</dbReference>
<dbReference type="InterPro" id="IPR032593">
    <property type="entry name" value="DUF4907"/>
</dbReference>
<dbReference type="AlphaFoldDB" id="A0A173MR19"/>
<name>A0A173MR19_9BACT</name>
<evidence type="ECO:0000256" key="1">
    <source>
        <dbReference type="SAM" id="SignalP"/>
    </source>
</evidence>
<dbReference type="Pfam" id="PF16250">
    <property type="entry name" value="DUF4907"/>
    <property type="match status" value="1"/>
</dbReference>
<feature type="chain" id="PRO_5030023310" description="DUF4907 domain-containing protein" evidence="1">
    <location>
        <begin position="18"/>
        <end position="118"/>
    </location>
</feature>
<evidence type="ECO:0008006" key="4">
    <source>
        <dbReference type="Google" id="ProtNLM"/>
    </source>
</evidence>
<dbReference type="Proteomes" id="UP000186917">
    <property type="component" value="Unassembled WGS sequence"/>
</dbReference>
<keyword evidence="3" id="KW-1185">Reference proteome</keyword>
<accession>A0A173MR19</accession>
<dbReference type="PROSITE" id="PS51257">
    <property type="entry name" value="PROKAR_LIPOPROTEIN"/>
    <property type="match status" value="1"/>
</dbReference>
<evidence type="ECO:0000313" key="3">
    <source>
        <dbReference type="Proteomes" id="UP000186917"/>
    </source>
</evidence>
<gene>
    <name evidence="2" type="ORF">SAMN05421788_1011322</name>
</gene>
<dbReference type="KEGG" id="fln:FLA_5942"/>
<proteinExistence type="predicted"/>
<sequence length="118" mass="13430">MKLTTKIYLGFSFLLFAGLTVTGCKQQENKKKKEGSDDLVFVELKTVKLGEERWEYDIYVDHKPYIKQDRIPAIAGLHPFVSEEEAKRTGEFVIAKVKKGLGPALSKEDIQKLNLTIK</sequence>
<organism evidence="2 3">
    <name type="scientific">Filimonas lacunae</name>
    <dbReference type="NCBI Taxonomy" id="477680"/>
    <lineage>
        <taxon>Bacteria</taxon>
        <taxon>Pseudomonadati</taxon>
        <taxon>Bacteroidota</taxon>
        <taxon>Chitinophagia</taxon>
        <taxon>Chitinophagales</taxon>
        <taxon>Chitinophagaceae</taxon>
        <taxon>Filimonas</taxon>
    </lineage>
</organism>
<dbReference type="RefSeq" id="WP_076376812.1">
    <property type="nucleotide sequence ID" value="NZ_AP017422.1"/>
</dbReference>
<evidence type="ECO:0000313" key="2">
    <source>
        <dbReference type="EMBL" id="SIS80552.1"/>
    </source>
</evidence>